<evidence type="ECO:0000313" key="7">
    <source>
        <dbReference type="EMBL" id="KRX08059.1"/>
    </source>
</evidence>
<dbReference type="GO" id="GO:0000139">
    <property type="term" value="C:Golgi membrane"/>
    <property type="evidence" value="ECO:0007669"/>
    <property type="project" value="TreeGrafter"/>
</dbReference>
<protein>
    <recommendedName>
        <fullName evidence="6">Golgi apparatus membrane protein TVP23 homolog</fullName>
    </recommendedName>
</protein>
<dbReference type="OrthoDB" id="2151161at2759"/>
<dbReference type="GO" id="GO:0016192">
    <property type="term" value="P:vesicle-mediated transport"/>
    <property type="evidence" value="ECO:0007669"/>
    <property type="project" value="TreeGrafter"/>
</dbReference>
<dbReference type="Pfam" id="PF05832">
    <property type="entry name" value="DUF846"/>
    <property type="match status" value="1"/>
</dbReference>
<keyword evidence="4 6" id="KW-1133">Transmembrane helix</keyword>
<evidence type="ECO:0000256" key="2">
    <source>
        <dbReference type="ARBA" id="ARBA00005467"/>
    </source>
</evidence>
<evidence type="ECO:0000256" key="6">
    <source>
        <dbReference type="RuleBase" id="RU361206"/>
    </source>
</evidence>
<keyword evidence="5 6" id="KW-0472">Membrane</keyword>
<gene>
    <name evidence="7" type="ORF">PPERSA_02191</name>
</gene>
<dbReference type="InterPro" id="IPR008564">
    <property type="entry name" value="TVP23-like"/>
</dbReference>
<dbReference type="EMBL" id="LDAU01000075">
    <property type="protein sequence ID" value="KRX08059.1"/>
    <property type="molecule type" value="Genomic_DNA"/>
</dbReference>
<dbReference type="InParanoid" id="A0A0V0R0T3"/>
<name>A0A0V0R0T3_PSEPJ</name>
<dbReference type="Proteomes" id="UP000054937">
    <property type="component" value="Unassembled WGS sequence"/>
</dbReference>
<evidence type="ECO:0000313" key="8">
    <source>
        <dbReference type="Proteomes" id="UP000054937"/>
    </source>
</evidence>
<dbReference type="PANTHER" id="PTHR13019">
    <property type="entry name" value="GOLGI APPARATUS MEMBRANE PROTEIN TVP23"/>
    <property type="match status" value="1"/>
</dbReference>
<feature type="transmembrane region" description="Helical" evidence="6">
    <location>
        <begin position="89"/>
        <end position="107"/>
    </location>
</feature>
<accession>A0A0V0R0T3</accession>
<feature type="transmembrane region" description="Helical" evidence="6">
    <location>
        <begin position="150"/>
        <end position="177"/>
    </location>
</feature>
<keyword evidence="3 6" id="KW-0812">Transmembrane</keyword>
<comment type="caution">
    <text evidence="7">The sequence shown here is derived from an EMBL/GenBank/DDBJ whole genome shotgun (WGS) entry which is preliminary data.</text>
</comment>
<comment type="subcellular location">
    <subcellularLocation>
        <location evidence="1 6">Membrane</location>
        <topology evidence="1 6">Multi-pass membrane protein</topology>
    </subcellularLocation>
</comment>
<evidence type="ECO:0000256" key="3">
    <source>
        <dbReference type="ARBA" id="ARBA00022692"/>
    </source>
</evidence>
<dbReference type="PANTHER" id="PTHR13019:SF7">
    <property type="entry name" value="GOLGI APPARATUS MEMBRANE PROTEIN TVP23"/>
    <property type="match status" value="1"/>
</dbReference>
<proteinExistence type="inferred from homology"/>
<dbReference type="FunCoup" id="A0A0V0R0T3">
    <property type="interactions" value="66"/>
</dbReference>
<feature type="transmembrane region" description="Helical" evidence="6">
    <location>
        <begin position="59"/>
        <end position="82"/>
    </location>
</feature>
<evidence type="ECO:0000256" key="1">
    <source>
        <dbReference type="ARBA" id="ARBA00004141"/>
    </source>
</evidence>
<organism evidence="7 8">
    <name type="scientific">Pseudocohnilembus persalinus</name>
    <name type="common">Ciliate</name>
    <dbReference type="NCBI Taxonomy" id="266149"/>
    <lineage>
        <taxon>Eukaryota</taxon>
        <taxon>Sar</taxon>
        <taxon>Alveolata</taxon>
        <taxon>Ciliophora</taxon>
        <taxon>Intramacronucleata</taxon>
        <taxon>Oligohymenophorea</taxon>
        <taxon>Scuticociliatia</taxon>
        <taxon>Philasterida</taxon>
        <taxon>Pseudocohnilembidae</taxon>
        <taxon>Pseudocohnilembus</taxon>
    </lineage>
</organism>
<sequence>MDIDSLDYNIKLNDEQTVPDIEDQAKKQNNQNLYSQNEEQYTRSSSVAEPTSNFDLKSAGNPIMCIVTFAFKFLALLAYLFLNAIVGDKIYTFIIVLVISCIDFWAVKNLTARFLVGLKWWNEFDENGNEIWLYSSMPANWKPHKVDKTIFWISQITITLIFLFFLIIKILSLSVFWNQM</sequence>
<evidence type="ECO:0000256" key="5">
    <source>
        <dbReference type="ARBA" id="ARBA00023136"/>
    </source>
</evidence>
<comment type="similarity">
    <text evidence="2 6">Belongs to the TVP23 family.</text>
</comment>
<keyword evidence="8" id="KW-1185">Reference proteome</keyword>
<evidence type="ECO:0000256" key="4">
    <source>
        <dbReference type="ARBA" id="ARBA00022989"/>
    </source>
</evidence>
<dbReference type="AlphaFoldDB" id="A0A0V0R0T3"/>
<dbReference type="GO" id="GO:0009306">
    <property type="term" value="P:protein secretion"/>
    <property type="evidence" value="ECO:0007669"/>
    <property type="project" value="TreeGrafter"/>
</dbReference>
<reference evidence="7 8" key="1">
    <citation type="journal article" date="2015" name="Sci. Rep.">
        <title>Genome of the facultative scuticociliatosis pathogen Pseudocohnilembus persalinus provides insight into its virulence through horizontal gene transfer.</title>
        <authorList>
            <person name="Xiong J."/>
            <person name="Wang G."/>
            <person name="Cheng J."/>
            <person name="Tian M."/>
            <person name="Pan X."/>
            <person name="Warren A."/>
            <person name="Jiang C."/>
            <person name="Yuan D."/>
            <person name="Miao W."/>
        </authorList>
    </citation>
    <scope>NUCLEOTIDE SEQUENCE [LARGE SCALE GENOMIC DNA]</scope>
    <source>
        <strain evidence="7">36N120E</strain>
    </source>
</reference>